<dbReference type="Proteomes" id="UP000505355">
    <property type="component" value="Chromosome"/>
</dbReference>
<protein>
    <submittedName>
        <fullName evidence="2">Uncharacterized protein</fullName>
    </submittedName>
</protein>
<dbReference type="RefSeq" id="WP_173414379.1">
    <property type="nucleotide sequence ID" value="NZ_CP054139.1"/>
</dbReference>
<keyword evidence="1" id="KW-1133">Transmembrane helix</keyword>
<dbReference type="AlphaFoldDB" id="A0A7D4Q2I9"/>
<evidence type="ECO:0000313" key="2">
    <source>
        <dbReference type="EMBL" id="QKJ29687.1"/>
    </source>
</evidence>
<evidence type="ECO:0000313" key="3">
    <source>
        <dbReference type="Proteomes" id="UP000505355"/>
    </source>
</evidence>
<dbReference type="KEGG" id="mmab:HQ865_07935"/>
<feature type="transmembrane region" description="Helical" evidence="1">
    <location>
        <begin position="12"/>
        <end position="36"/>
    </location>
</feature>
<name>A0A7D4Q2I9_9SPHI</name>
<gene>
    <name evidence="2" type="ORF">HQ865_07935</name>
</gene>
<organism evidence="2 3">
    <name type="scientific">Mucilaginibacter mali</name>
    <dbReference type="NCBI Taxonomy" id="2740462"/>
    <lineage>
        <taxon>Bacteria</taxon>
        <taxon>Pseudomonadati</taxon>
        <taxon>Bacteroidota</taxon>
        <taxon>Sphingobacteriia</taxon>
        <taxon>Sphingobacteriales</taxon>
        <taxon>Sphingobacteriaceae</taxon>
        <taxon>Mucilaginibacter</taxon>
    </lineage>
</organism>
<reference evidence="2 3" key="1">
    <citation type="submission" date="2020-05" db="EMBL/GenBank/DDBJ databases">
        <title>Mucilaginibacter mali sp. nov.</title>
        <authorList>
            <person name="Kim H.S."/>
            <person name="Lee K.C."/>
            <person name="Suh M.K."/>
            <person name="Kim J.-S."/>
            <person name="Han K.-I."/>
            <person name="Eom M.K."/>
            <person name="Shin Y.K."/>
            <person name="Lee J.-S."/>
        </authorList>
    </citation>
    <scope>NUCLEOTIDE SEQUENCE [LARGE SCALE GENOMIC DNA]</scope>
    <source>
        <strain evidence="2 3">G2-14</strain>
    </source>
</reference>
<dbReference type="EMBL" id="CP054139">
    <property type="protein sequence ID" value="QKJ29687.1"/>
    <property type="molecule type" value="Genomic_DNA"/>
</dbReference>
<keyword evidence="1" id="KW-0472">Membrane</keyword>
<sequence>MPARNNLYVCSADGLCSVCALINVSLLIAAGAYYFFLEKKVAKIQDIGNASLAAQGLCPHQANPLPLSCAQASIVLPDLARSKPLSGRRKVKQIRAGLCPARICQNLRCFVTTPTAKRLPGENEQNNGGLCAEKGISLVPEAAGTSVRSGGIKVQPCGSVCFAGQWPCAAREAFLLS</sequence>
<evidence type="ECO:0000256" key="1">
    <source>
        <dbReference type="SAM" id="Phobius"/>
    </source>
</evidence>
<keyword evidence="3" id="KW-1185">Reference proteome</keyword>
<keyword evidence="1" id="KW-0812">Transmembrane</keyword>
<proteinExistence type="predicted"/>
<accession>A0A7D4Q2I9</accession>